<accession>A0A3Q7FGF6</accession>
<evidence type="ECO:0000313" key="2">
    <source>
        <dbReference type="Proteomes" id="UP000004994"/>
    </source>
</evidence>
<dbReference type="AlphaFoldDB" id="A0A3Q7FGF6"/>
<organism evidence="1">
    <name type="scientific">Solanum lycopersicum</name>
    <name type="common">Tomato</name>
    <name type="synonym">Lycopersicon esculentum</name>
    <dbReference type="NCBI Taxonomy" id="4081"/>
    <lineage>
        <taxon>Eukaryota</taxon>
        <taxon>Viridiplantae</taxon>
        <taxon>Streptophyta</taxon>
        <taxon>Embryophyta</taxon>
        <taxon>Tracheophyta</taxon>
        <taxon>Spermatophyta</taxon>
        <taxon>Magnoliopsida</taxon>
        <taxon>eudicotyledons</taxon>
        <taxon>Gunneridae</taxon>
        <taxon>Pentapetalae</taxon>
        <taxon>asterids</taxon>
        <taxon>lamiids</taxon>
        <taxon>Solanales</taxon>
        <taxon>Solanaceae</taxon>
        <taxon>Solanoideae</taxon>
        <taxon>Solaneae</taxon>
        <taxon>Solanum</taxon>
        <taxon>Solanum subgen. Lycopersicon</taxon>
    </lineage>
</organism>
<dbReference type="PaxDb" id="4081-Solyc03g007820.2.1"/>
<keyword evidence="2" id="KW-1185">Reference proteome</keyword>
<dbReference type="Proteomes" id="UP000004994">
    <property type="component" value="Chromosome 3"/>
</dbReference>
<dbReference type="Gramene" id="Solyc03g007820.3.1">
    <property type="protein sequence ID" value="Solyc03g007820.3.1"/>
    <property type="gene ID" value="Solyc03g007820.3"/>
</dbReference>
<evidence type="ECO:0000313" key="1">
    <source>
        <dbReference type="EnsemblPlants" id="Solyc03g007820.3.1"/>
    </source>
</evidence>
<name>A0A3Q7FGF6_SOLLC</name>
<proteinExistence type="predicted"/>
<dbReference type="InParanoid" id="A0A3Q7FGF6"/>
<reference evidence="1" key="2">
    <citation type="submission" date="2019-01" db="UniProtKB">
        <authorList>
            <consortium name="EnsemblPlants"/>
        </authorList>
    </citation>
    <scope>IDENTIFICATION</scope>
    <source>
        <strain evidence="1">cv. Heinz 1706</strain>
    </source>
</reference>
<reference evidence="1" key="1">
    <citation type="journal article" date="2012" name="Nature">
        <title>The tomato genome sequence provides insights into fleshy fruit evolution.</title>
        <authorList>
            <consortium name="Tomato Genome Consortium"/>
        </authorList>
    </citation>
    <scope>NUCLEOTIDE SEQUENCE [LARGE SCALE GENOMIC DNA]</scope>
    <source>
        <strain evidence="1">cv. Heinz 1706</strain>
    </source>
</reference>
<protein>
    <submittedName>
        <fullName evidence="1">Uncharacterized protein</fullName>
    </submittedName>
</protein>
<dbReference type="EnsemblPlants" id="Solyc03g007820.3.1">
    <property type="protein sequence ID" value="Solyc03g007820.3.1"/>
    <property type="gene ID" value="Solyc03g007820.3"/>
</dbReference>
<sequence>MGARKERRVKYGFLKANFADLFLSCG</sequence>